<evidence type="ECO:0000313" key="2">
    <source>
        <dbReference type="EMBL" id="CAL1129237.1"/>
    </source>
</evidence>
<dbReference type="AlphaFoldDB" id="A0A9P1FJ54"/>
<accession>A0A9P1FJ54</accession>
<dbReference type="Proteomes" id="UP001152797">
    <property type="component" value="Unassembled WGS sequence"/>
</dbReference>
<keyword evidence="3" id="KW-1185">Reference proteome</keyword>
<proteinExistence type="predicted"/>
<dbReference type="EMBL" id="CAMXCT010000227">
    <property type="protein sequence ID" value="CAI3975862.1"/>
    <property type="molecule type" value="Genomic_DNA"/>
</dbReference>
<dbReference type="EMBL" id="CAMXCT020000227">
    <property type="protein sequence ID" value="CAL1129237.1"/>
    <property type="molecule type" value="Genomic_DNA"/>
</dbReference>
<reference evidence="2" key="2">
    <citation type="submission" date="2024-04" db="EMBL/GenBank/DDBJ databases">
        <authorList>
            <person name="Chen Y."/>
            <person name="Shah S."/>
            <person name="Dougan E. K."/>
            <person name="Thang M."/>
            <person name="Chan C."/>
        </authorList>
    </citation>
    <scope>NUCLEOTIDE SEQUENCE [LARGE SCALE GENOMIC DNA]</scope>
</reference>
<dbReference type="InterPro" id="IPR011990">
    <property type="entry name" value="TPR-like_helical_dom_sf"/>
</dbReference>
<evidence type="ECO:0000313" key="3">
    <source>
        <dbReference type="Proteomes" id="UP001152797"/>
    </source>
</evidence>
<sequence>EGLRYLADAKNLCKELQLWASHVSVELSMARVYLESQQPQQAIQVVEEALVLIQDIGDFDAEYLAYGLLCQAILDVDTNVSQAEGRAREAVERMKAKGP</sequence>
<comment type="caution">
    <text evidence="1">The sequence shown here is derived from an EMBL/GenBank/DDBJ whole genome shotgun (WGS) entry which is preliminary data.</text>
</comment>
<organism evidence="1">
    <name type="scientific">Cladocopium goreaui</name>
    <dbReference type="NCBI Taxonomy" id="2562237"/>
    <lineage>
        <taxon>Eukaryota</taxon>
        <taxon>Sar</taxon>
        <taxon>Alveolata</taxon>
        <taxon>Dinophyceae</taxon>
        <taxon>Suessiales</taxon>
        <taxon>Symbiodiniaceae</taxon>
        <taxon>Cladocopium</taxon>
    </lineage>
</organism>
<feature type="non-terminal residue" evidence="1">
    <location>
        <position position="99"/>
    </location>
</feature>
<dbReference type="SUPFAM" id="SSF48452">
    <property type="entry name" value="TPR-like"/>
    <property type="match status" value="1"/>
</dbReference>
<feature type="non-terminal residue" evidence="1">
    <location>
        <position position="1"/>
    </location>
</feature>
<dbReference type="EMBL" id="CAMXCT030000227">
    <property type="protein sequence ID" value="CAL4763174.1"/>
    <property type="molecule type" value="Genomic_DNA"/>
</dbReference>
<reference evidence="1" key="1">
    <citation type="submission" date="2022-10" db="EMBL/GenBank/DDBJ databases">
        <authorList>
            <person name="Chen Y."/>
            <person name="Dougan E. K."/>
            <person name="Chan C."/>
            <person name="Rhodes N."/>
            <person name="Thang M."/>
        </authorList>
    </citation>
    <scope>NUCLEOTIDE SEQUENCE</scope>
</reference>
<evidence type="ECO:0000313" key="1">
    <source>
        <dbReference type="EMBL" id="CAI3975862.1"/>
    </source>
</evidence>
<dbReference type="Gene3D" id="1.25.40.10">
    <property type="entry name" value="Tetratricopeptide repeat domain"/>
    <property type="match status" value="1"/>
</dbReference>
<gene>
    <name evidence="1" type="ORF">C1SCF055_LOCUS4138</name>
</gene>
<name>A0A9P1FJ54_9DINO</name>
<protein>
    <submittedName>
        <fullName evidence="1">Uncharacterized protein</fullName>
    </submittedName>
</protein>